<name>A0AA39D4I7_9EURO</name>
<dbReference type="EMBL" id="JAPDRN010000003">
    <property type="protein sequence ID" value="KAJ9646139.1"/>
    <property type="molecule type" value="Genomic_DNA"/>
</dbReference>
<reference evidence="1" key="1">
    <citation type="submission" date="2022-10" db="EMBL/GenBank/DDBJ databases">
        <title>Culturing micro-colonial fungi from biological soil crusts in the Mojave desert and describing Neophaeococcomyces mojavensis, and introducing the new genera and species Taxawa tesnikishii.</title>
        <authorList>
            <person name="Kurbessoian T."/>
            <person name="Stajich J.E."/>
        </authorList>
    </citation>
    <scope>NUCLEOTIDE SEQUENCE</scope>
    <source>
        <strain evidence="1">TK_35</strain>
    </source>
</reference>
<dbReference type="Proteomes" id="UP001172681">
    <property type="component" value="Unassembled WGS sequence"/>
</dbReference>
<proteinExistence type="predicted"/>
<evidence type="ECO:0000313" key="2">
    <source>
        <dbReference type="Proteomes" id="UP001172681"/>
    </source>
</evidence>
<dbReference type="Gene3D" id="3.40.50.1820">
    <property type="entry name" value="alpha/beta hydrolase"/>
    <property type="match status" value="1"/>
</dbReference>
<keyword evidence="2" id="KW-1185">Reference proteome</keyword>
<sequence length="391" mass="43247">MSPPTTRQNLYPGEELSVINDAPCITYFRRGAGGGGDDDPSTRPLVVLIPGAAHLARVFYGGHEGHDECDFLAHWLTTRPQNYHFLAVSYPIDTSPDTSVMPTTDPGMTVSQWGEQAVEATKRTIRRQNLGGTVILVFWSMGGKILQPFCLAAQAQNIVISFAVPLVATPAVRGIRDRPVLTPSPTTGYATPAAGLSESYFVMQLHEQNALHGDRIIIPDEIYRREYLGGFPVGLGCYGVRWSGKSQRRQEEEKGRHSFVDDPDIGYEVADRFPLGKLPLMCSISCSSPVDLRHSVADKYTWGFLLTYKLLGGISPSKKLALQRTDTEDQKEKGKRLTRFIHAAPETLSATVEGGHHFFIGVDGARRTAELIKDFETRVTEFQRDLEELLA</sequence>
<organism evidence="1 2">
    <name type="scientific">Knufia peltigerae</name>
    <dbReference type="NCBI Taxonomy" id="1002370"/>
    <lineage>
        <taxon>Eukaryota</taxon>
        <taxon>Fungi</taxon>
        <taxon>Dikarya</taxon>
        <taxon>Ascomycota</taxon>
        <taxon>Pezizomycotina</taxon>
        <taxon>Eurotiomycetes</taxon>
        <taxon>Chaetothyriomycetidae</taxon>
        <taxon>Chaetothyriales</taxon>
        <taxon>Trichomeriaceae</taxon>
        <taxon>Knufia</taxon>
    </lineage>
</organism>
<accession>A0AA39D4I7</accession>
<dbReference type="SUPFAM" id="SSF53474">
    <property type="entry name" value="alpha/beta-Hydrolases"/>
    <property type="match status" value="1"/>
</dbReference>
<evidence type="ECO:0000313" key="1">
    <source>
        <dbReference type="EMBL" id="KAJ9646139.1"/>
    </source>
</evidence>
<gene>
    <name evidence="1" type="ORF">H2204_000801</name>
</gene>
<dbReference type="InterPro" id="IPR029058">
    <property type="entry name" value="AB_hydrolase_fold"/>
</dbReference>
<comment type="caution">
    <text evidence="1">The sequence shown here is derived from an EMBL/GenBank/DDBJ whole genome shotgun (WGS) entry which is preliminary data.</text>
</comment>
<dbReference type="AlphaFoldDB" id="A0AA39D4I7"/>
<protein>
    <submittedName>
        <fullName evidence="1">Uncharacterized protein</fullName>
    </submittedName>
</protein>